<dbReference type="EMBL" id="LZZM01000084">
    <property type="protein sequence ID" value="OOM80477.1"/>
    <property type="molecule type" value="Genomic_DNA"/>
</dbReference>
<organism evidence="1 3">
    <name type="scientific">Clostridium puniceum</name>
    <dbReference type="NCBI Taxonomy" id="29367"/>
    <lineage>
        <taxon>Bacteria</taxon>
        <taxon>Bacillati</taxon>
        <taxon>Bacillota</taxon>
        <taxon>Clostridia</taxon>
        <taxon>Eubacteriales</taxon>
        <taxon>Clostridiaceae</taxon>
        <taxon>Clostridium</taxon>
    </lineage>
</organism>
<reference evidence="1 3" key="1">
    <citation type="submission" date="2016-05" db="EMBL/GenBank/DDBJ databases">
        <title>Microbial solvent formation.</title>
        <authorList>
            <person name="Poehlein A."/>
            <person name="Montoya Solano J.D."/>
            <person name="Flitsch S."/>
            <person name="Krabben P."/>
            <person name="Duerre P."/>
            <person name="Daniel R."/>
        </authorList>
    </citation>
    <scope>NUCLEOTIDE SEQUENCE [LARGE SCALE GENOMIC DNA]</scope>
    <source>
        <strain evidence="1 3">DSM 2619</strain>
    </source>
</reference>
<evidence type="ECO:0000313" key="3">
    <source>
        <dbReference type="Proteomes" id="UP000190890"/>
    </source>
</evidence>
<dbReference type="EMBL" id="LZZM01000011">
    <property type="protein sequence ID" value="OOM82427.1"/>
    <property type="molecule type" value="Genomic_DNA"/>
</dbReference>
<evidence type="ECO:0000313" key="2">
    <source>
        <dbReference type="EMBL" id="OOM82427.1"/>
    </source>
</evidence>
<accession>A0A1S8TRX2</accession>
<dbReference type="Proteomes" id="UP000190890">
    <property type="component" value="Unassembled WGS sequence"/>
</dbReference>
<dbReference type="STRING" id="29367.CLPUN_01290"/>
<protein>
    <submittedName>
        <fullName evidence="1">Uncharacterized protein</fullName>
    </submittedName>
</protein>
<proteinExistence type="predicted"/>
<sequence length="91" mass="10904">MNQKEIKYIEKFYKYHCYKCNYSEFAPADIVDEFADMDEYCDGEYSSEQECKRKGMPVMECPNCNADFYYSGETKREEGSYWIDEDEPSPF</sequence>
<name>A0A1S8TRX2_9CLOT</name>
<evidence type="ECO:0000313" key="1">
    <source>
        <dbReference type="EMBL" id="OOM80477.1"/>
    </source>
</evidence>
<keyword evidence="3" id="KW-1185">Reference proteome</keyword>
<dbReference type="AlphaFoldDB" id="A0A1S8TRX2"/>
<gene>
    <name evidence="2" type="ORF">CLPUN_01290</name>
    <name evidence="1" type="ORF">CLPUN_13320</name>
</gene>
<comment type="caution">
    <text evidence="1">The sequence shown here is derived from an EMBL/GenBank/DDBJ whole genome shotgun (WGS) entry which is preliminary data.</text>
</comment>